<keyword evidence="2" id="KW-0812">Transmembrane</keyword>
<feature type="region of interest" description="Disordered" evidence="1">
    <location>
        <begin position="190"/>
        <end position="227"/>
    </location>
</feature>
<dbReference type="EMBL" id="JAULSN010000013">
    <property type="protein sequence ID" value="KAK3361026.1"/>
    <property type="molecule type" value="Genomic_DNA"/>
</dbReference>
<reference evidence="4" key="1">
    <citation type="journal article" date="2023" name="Mol. Phylogenet. Evol.">
        <title>Genome-scale phylogeny and comparative genomics of the fungal order Sordariales.</title>
        <authorList>
            <person name="Hensen N."/>
            <person name="Bonometti L."/>
            <person name="Westerberg I."/>
            <person name="Brannstrom I.O."/>
            <person name="Guillou S."/>
            <person name="Cros-Aarteil S."/>
            <person name="Calhoun S."/>
            <person name="Haridas S."/>
            <person name="Kuo A."/>
            <person name="Mondo S."/>
            <person name="Pangilinan J."/>
            <person name="Riley R."/>
            <person name="LaButti K."/>
            <person name="Andreopoulos B."/>
            <person name="Lipzen A."/>
            <person name="Chen C."/>
            <person name="Yan M."/>
            <person name="Daum C."/>
            <person name="Ng V."/>
            <person name="Clum A."/>
            <person name="Steindorff A."/>
            <person name="Ohm R.A."/>
            <person name="Martin F."/>
            <person name="Silar P."/>
            <person name="Natvig D.O."/>
            <person name="Lalanne C."/>
            <person name="Gautier V."/>
            <person name="Ament-Velasquez S.L."/>
            <person name="Kruys A."/>
            <person name="Hutchinson M.I."/>
            <person name="Powell A.J."/>
            <person name="Barry K."/>
            <person name="Miller A.N."/>
            <person name="Grigoriev I.V."/>
            <person name="Debuchy R."/>
            <person name="Gladieux P."/>
            <person name="Hiltunen Thoren M."/>
            <person name="Johannesson H."/>
        </authorList>
    </citation>
    <scope>NUCLEOTIDE SEQUENCE</scope>
    <source>
        <strain evidence="4">CBS 958.72</strain>
    </source>
</reference>
<feature type="transmembrane region" description="Helical" evidence="2">
    <location>
        <begin position="267"/>
        <end position="284"/>
    </location>
</feature>
<evidence type="ECO:0000313" key="5">
    <source>
        <dbReference type="Proteomes" id="UP001287356"/>
    </source>
</evidence>
<proteinExistence type="predicted"/>
<evidence type="ECO:0000256" key="3">
    <source>
        <dbReference type="SAM" id="SignalP"/>
    </source>
</evidence>
<evidence type="ECO:0000256" key="1">
    <source>
        <dbReference type="SAM" id="MobiDB-lite"/>
    </source>
</evidence>
<feature type="transmembrane region" description="Helical" evidence="2">
    <location>
        <begin position="241"/>
        <end position="260"/>
    </location>
</feature>
<feature type="compositionally biased region" description="Pro residues" evidence="1">
    <location>
        <begin position="202"/>
        <end position="214"/>
    </location>
</feature>
<keyword evidence="5" id="KW-1185">Reference proteome</keyword>
<protein>
    <recommendedName>
        <fullName evidence="6">Wax synthase domain-containing protein</fullName>
    </recommendedName>
</protein>
<evidence type="ECO:0008006" key="6">
    <source>
        <dbReference type="Google" id="ProtNLM"/>
    </source>
</evidence>
<keyword evidence="2" id="KW-0472">Membrane</keyword>
<organism evidence="4 5">
    <name type="scientific">Lasiosphaeria ovina</name>
    <dbReference type="NCBI Taxonomy" id="92902"/>
    <lineage>
        <taxon>Eukaryota</taxon>
        <taxon>Fungi</taxon>
        <taxon>Dikarya</taxon>
        <taxon>Ascomycota</taxon>
        <taxon>Pezizomycotina</taxon>
        <taxon>Sordariomycetes</taxon>
        <taxon>Sordariomycetidae</taxon>
        <taxon>Sordariales</taxon>
        <taxon>Lasiosphaeriaceae</taxon>
        <taxon>Lasiosphaeria</taxon>
    </lineage>
</organism>
<keyword evidence="3" id="KW-0732">Signal</keyword>
<feature type="signal peptide" evidence="3">
    <location>
        <begin position="1"/>
        <end position="25"/>
    </location>
</feature>
<evidence type="ECO:0000313" key="4">
    <source>
        <dbReference type="EMBL" id="KAK3361026.1"/>
    </source>
</evidence>
<evidence type="ECO:0000256" key="2">
    <source>
        <dbReference type="SAM" id="Phobius"/>
    </source>
</evidence>
<sequence length="462" mass="52844">MADQPLFRLALLGLAICCLPVSISAQDPAPSSGPDSSRNNLVGWQPNPDRRGTMNILQSCLLTIIACTWTIHHPNVPKRTHETALGRFLHRAKWMAATILLPEFILAQAVDEFLWVHDAWRSLHPANSFWQRIKDFCAATDKMKRIRGFDIFRTERKEKQEWRRQHFYYANMGGFRVNLSRVDEAEVRPPAASLAPANNASPPLPPPPPPPPPTQSTTSLKPPISETEVRRRIKVDTLSKLVAFMQIAWTLFSVLTRWAIRRATSQLEIMTVAFAACAVLTYALRWNKPQNVEVWTTIPNKFLNLSPLWQPQRFVPFFMREKNAKTLRLPYFRNDTIRPFHVNKSFLPWLGAFMVPVGAIHLCAWNFSFPSTAEKILWRCATLTSVGAPLVWFDDVNVFPHLTTKWKRGEMRSKILSWALPTVSIFYSLARLTIIVVAFASLRAMPEGVYDNSWTDYVPNIE</sequence>
<comment type="caution">
    <text evidence="4">The sequence shown here is derived from an EMBL/GenBank/DDBJ whole genome shotgun (WGS) entry which is preliminary data.</text>
</comment>
<dbReference type="PANTHER" id="PTHR35043:SF8">
    <property type="entry name" value="DUF4220 DOMAIN-CONTAINING PROTEIN"/>
    <property type="match status" value="1"/>
</dbReference>
<feature type="chain" id="PRO_5042293286" description="Wax synthase domain-containing protein" evidence="3">
    <location>
        <begin position="26"/>
        <end position="462"/>
    </location>
</feature>
<feature type="compositionally biased region" description="Low complexity" evidence="1">
    <location>
        <begin position="190"/>
        <end position="201"/>
    </location>
</feature>
<dbReference type="AlphaFoldDB" id="A0AAE0MXU1"/>
<gene>
    <name evidence="4" type="ORF">B0T24DRAFT_539858</name>
</gene>
<dbReference type="PANTHER" id="PTHR35043">
    <property type="entry name" value="TRANSCRIPTION FACTOR DOMAIN-CONTAINING PROTEIN"/>
    <property type="match status" value="1"/>
</dbReference>
<keyword evidence="2" id="KW-1133">Transmembrane helix</keyword>
<feature type="transmembrane region" description="Helical" evidence="2">
    <location>
        <begin position="346"/>
        <end position="369"/>
    </location>
</feature>
<reference evidence="4" key="2">
    <citation type="submission" date="2023-06" db="EMBL/GenBank/DDBJ databases">
        <authorList>
            <consortium name="Lawrence Berkeley National Laboratory"/>
            <person name="Haridas S."/>
            <person name="Hensen N."/>
            <person name="Bonometti L."/>
            <person name="Westerberg I."/>
            <person name="Brannstrom I.O."/>
            <person name="Guillou S."/>
            <person name="Cros-Aarteil S."/>
            <person name="Calhoun S."/>
            <person name="Kuo A."/>
            <person name="Mondo S."/>
            <person name="Pangilinan J."/>
            <person name="Riley R."/>
            <person name="Labutti K."/>
            <person name="Andreopoulos B."/>
            <person name="Lipzen A."/>
            <person name="Chen C."/>
            <person name="Yanf M."/>
            <person name="Daum C."/>
            <person name="Ng V."/>
            <person name="Clum A."/>
            <person name="Steindorff A."/>
            <person name="Ohm R."/>
            <person name="Martin F."/>
            <person name="Silar P."/>
            <person name="Natvig D."/>
            <person name="Lalanne C."/>
            <person name="Gautier V."/>
            <person name="Ament-Velasquez S.L."/>
            <person name="Kruys A."/>
            <person name="Hutchinson M.I."/>
            <person name="Powell A.J."/>
            <person name="Barry K."/>
            <person name="Miller A.N."/>
            <person name="Grigoriev I.V."/>
            <person name="Debuchy R."/>
            <person name="Gladieux P."/>
            <person name="Thoren M.H."/>
            <person name="Johannesson H."/>
        </authorList>
    </citation>
    <scope>NUCLEOTIDE SEQUENCE</scope>
    <source>
        <strain evidence="4">CBS 958.72</strain>
    </source>
</reference>
<dbReference type="Proteomes" id="UP001287356">
    <property type="component" value="Unassembled WGS sequence"/>
</dbReference>
<accession>A0AAE0MXU1</accession>
<name>A0AAE0MXU1_9PEZI</name>
<feature type="transmembrane region" description="Helical" evidence="2">
    <location>
        <begin position="415"/>
        <end position="442"/>
    </location>
</feature>